<feature type="transmembrane region" description="Helical" evidence="1">
    <location>
        <begin position="33"/>
        <end position="53"/>
    </location>
</feature>
<keyword evidence="1" id="KW-0812">Transmembrane</keyword>
<name>A0A4V3C536_9BACT</name>
<keyword evidence="1" id="KW-1133">Transmembrane helix</keyword>
<dbReference type="Proteomes" id="UP000295741">
    <property type="component" value="Unassembled WGS sequence"/>
</dbReference>
<dbReference type="EMBL" id="SNWP01000010">
    <property type="protein sequence ID" value="TDO28338.1"/>
    <property type="molecule type" value="Genomic_DNA"/>
</dbReference>
<dbReference type="OrthoDB" id="669730at2"/>
<proteinExistence type="predicted"/>
<evidence type="ECO:0000256" key="1">
    <source>
        <dbReference type="SAM" id="Phobius"/>
    </source>
</evidence>
<dbReference type="AlphaFoldDB" id="A0A4V3C536"/>
<protein>
    <recommendedName>
        <fullName evidence="4">ATP synthase protein I</fullName>
    </recommendedName>
</protein>
<evidence type="ECO:0000313" key="3">
    <source>
        <dbReference type="Proteomes" id="UP000295741"/>
    </source>
</evidence>
<gene>
    <name evidence="2" type="ORF">BC659_0401</name>
</gene>
<accession>A0A4V3C536</accession>
<feature type="transmembrane region" description="Helical" evidence="1">
    <location>
        <begin position="97"/>
        <end position="120"/>
    </location>
</feature>
<evidence type="ECO:0008006" key="4">
    <source>
        <dbReference type="Google" id="ProtNLM"/>
    </source>
</evidence>
<organism evidence="2 3">
    <name type="scientific">Sediminibacterium goheungense</name>
    <dbReference type="NCBI Taxonomy" id="1086393"/>
    <lineage>
        <taxon>Bacteria</taxon>
        <taxon>Pseudomonadati</taxon>
        <taxon>Bacteroidota</taxon>
        <taxon>Chitinophagia</taxon>
        <taxon>Chitinophagales</taxon>
        <taxon>Chitinophagaceae</taxon>
        <taxon>Sediminibacterium</taxon>
    </lineage>
</organism>
<dbReference type="RefSeq" id="WP_133472889.1">
    <property type="nucleotide sequence ID" value="NZ_SNWP01000010.1"/>
</dbReference>
<comment type="caution">
    <text evidence="2">The sequence shown here is derived from an EMBL/GenBank/DDBJ whole genome shotgun (WGS) entry which is preliminary data.</text>
</comment>
<keyword evidence="3" id="KW-1185">Reference proteome</keyword>
<reference evidence="2 3" key="1">
    <citation type="submission" date="2019-03" db="EMBL/GenBank/DDBJ databases">
        <title>Genomic Encyclopedia of Archaeal and Bacterial Type Strains, Phase II (KMG-II): from individual species to whole genera.</title>
        <authorList>
            <person name="Goeker M."/>
        </authorList>
    </citation>
    <scope>NUCLEOTIDE SEQUENCE [LARGE SCALE GENOMIC DNA]</scope>
    <source>
        <strain evidence="2 3">DSM 28323</strain>
    </source>
</reference>
<keyword evidence="1" id="KW-0472">Membrane</keyword>
<feature type="transmembrane region" description="Helical" evidence="1">
    <location>
        <begin position="65"/>
        <end position="91"/>
    </location>
</feature>
<evidence type="ECO:0000313" key="2">
    <source>
        <dbReference type="EMBL" id="TDO28338.1"/>
    </source>
</evidence>
<sequence>MLKPYRPLLILFVLINACVLVWKSRLLSMGIKYEVITIANILLFLFTLVSLLLQVKAAANKNPNAIVRAVIAGMGLKLIGFATALLIYIYLAGKEKSAASVYVCLGLYLMYMWLEVRLFLKQNPKKNGQG</sequence>